<dbReference type="InterPro" id="IPR036390">
    <property type="entry name" value="WH_DNA-bd_sf"/>
</dbReference>
<evidence type="ECO:0000256" key="4">
    <source>
        <dbReference type="ARBA" id="ARBA00023163"/>
    </source>
</evidence>
<dbReference type="PRINTS" id="PR00039">
    <property type="entry name" value="HTHLYSR"/>
</dbReference>
<comment type="similarity">
    <text evidence="1">Belongs to the LysR transcriptional regulatory family.</text>
</comment>
<dbReference type="Pfam" id="PF03466">
    <property type="entry name" value="LysR_substrate"/>
    <property type="match status" value="1"/>
</dbReference>
<dbReference type="OrthoDB" id="9803030at2"/>
<evidence type="ECO:0000313" key="7">
    <source>
        <dbReference type="Proteomes" id="UP000244810"/>
    </source>
</evidence>
<dbReference type="PANTHER" id="PTHR30419:SF8">
    <property type="entry name" value="NITROGEN ASSIMILATION TRANSCRIPTIONAL ACTIVATOR-RELATED"/>
    <property type="match status" value="1"/>
</dbReference>
<dbReference type="InterPro" id="IPR036388">
    <property type="entry name" value="WH-like_DNA-bd_sf"/>
</dbReference>
<dbReference type="InterPro" id="IPR000847">
    <property type="entry name" value="LysR_HTH_N"/>
</dbReference>
<evidence type="ECO:0000313" key="6">
    <source>
        <dbReference type="EMBL" id="PVE48311.1"/>
    </source>
</evidence>
<dbReference type="SUPFAM" id="SSF53850">
    <property type="entry name" value="Periplasmic binding protein-like II"/>
    <property type="match status" value="1"/>
</dbReference>
<dbReference type="Gene3D" id="3.40.190.10">
    <property type="entry name" value="Periplasmic binding protein-like II"/>
    <property type="match status" value="2"/>
</dbReference>
<sequence length="298" mass="32404">MAFDVRDARILLACAQSRSIGRAAKALNMAQPAVTRALNRLEAQLAAPLFERTTRGVEPTPYGAALLPYAELMVSESAQAEELIRQMRGAGRGLVRIGGVGSVAGGLLVEALTLLRQSHPEVAFSVTEELEDRLVEGLKTGTVDLAVLPDSALDDEIRLAAEESFHDEVRVYVRAGHPAAGRDLSLAEAAALDWAMPPQATPITREWMRRFHDQRLEPGLPVLQSRSTAVIRAAVLAGDLACWMPEPVLLGDLAQGQVAPVRVPHLDWRRSFKIYRRRRGLLPPSADLLLGALRRLAG</sequence>
<dbReference type="FunFam" id="1.10.10.10:FF:000001">
    <property type="entry name" value="LysR family transcriptional regulator"/>
    <property type="match status" value="1"/>
</dbReference>
<dbReference type="Proteomes" id="UP000244810">
    <property type="component" value="Unassembled WGS sequence"/>
</dbReference>
<dbReference type="GO" id="GO:0003700">
    <property type="term" value="F:DNA-binding transcription factor activity"/>
    <property type="evidence" value="ECO:0007669"/>
    <property type="project" value="InterPro"/>
</dbReference>
<keyword evidence="4" id="KW-0804">Transcription</keyword>
<protein>
    <recommendedName>
        <fullName evidence="5">HTH lysR-type domain-containing protein</fullName>
    </recommendedName>
</protein>
<evidence type="ECO:0000256" key="3">
    <source>
        <dbReference type="ARBA" id="ARBA00023125"/>
    </source>
</evidence>
<comment type="caution">
    <text evidence="6">The sequence shown here is derived from an EMBL/GenBank/DDBJ whole genome shotgun (WGS) entry which is preliminary data.</text>
</comment>
<evidence type="ECO:0000259" key="5">
    <source>
        <dbReference type="PROSITE" id="PS50931"/>
    </source>
</evidence>
<dbReference type="RefSeq" id="WP_107750802.1">
    <property type="nucleotide sequence ID" value="NZ_QBKF01000002.1"/>
</dbReference>
<dbReference type="InterPro" id="IPR050950">
    <property type="entry name" value="HTH-type_LysR_regulators"/>
</dbReference>
<dbReference type="SUPFAM" id="SSF46785">
    <property type="entry name" value="Winged helix' DNA-binding domain"/>
    <property type="match status" value="1"/>
</dbReference>
<feature type="domain" description="HTH lysR-type" evidence="5">
    <location>
        <begin position="3"/>
        <end position="60"/>
    </location>
</feature>
<gene>
    <name evidence="6" type="ORF">DDE23_04340</name>
</gene>
<dbReference type="PANTHER" id="PTHR30419">
    <property type="entry name" value="HTH-TYPE TRANSCRIPTIONAL REGULATOR YBHD"/>
    <property type="match status" value="1"/>
</dbReference>
<dbReference type="GO" id="GO:0003677">
    <property type="term" value="F:DNA binding"/>
    <property type="evidence" value="ECO:0007669"/>
    <property type="project" value="UniProtKB-KW"/>
</dbReference>
<dbReference type="AlphaFoldDB" id="A0A2T7UUP7"/>
<keyword evidence="3" id="KW-0238">DNA-binding</keyword>
<dbReference type="PROSITE" id="PS50931">
    <property type="entry name" value="HTH_LYSR"/>
    <property type="match status" value="1"/>
</dbReference>
<organism evidence="6 7">
    <name type="scientific">Pararhodobacter aggregans</name>
    <dbReference type="NCBI Taxonomy" id="404875"/>
    <lineage>
        <taxon>Bacteria</taxon>
        <taxon>Pseudomonadati</taxon>
        <taxon>Pseudomonadota</taxon>
        <taxon>Alphaproteobacteria</taxon>
        <taxon>Rhodobacterales</taxon>
        <taxon>Paracoccaceae</taxon>
        <taxon>Pararhodobacter</taxon>
    </lineage>
</organism>
<reference evidence="6 7" key="1">
    <citation type="journal article" date="2011" name="Syst. Appl. Microbiol.">
        <title>Defluviimonas denitrificans gen. nov., sp. nov., and Pararhodobacter aggregans gen. nov., sp. nov., non-phototrophic Rhodobacteraceae from the biofilter of a marine aquaculture.</title>
        <authorList>
            <person name="Foesel B.U."/>
            <person name="Drake H.L."/>
            <person name="Schramm A."/>
        </authorList>
    </citation>
    <scope>NUCLEOTIDE SEQUENCE [LARGE SCALE GENOMIC DNA]</scope>
    <source>
        <strain evidence="6 7">D1-19</strain>
    </source>
</reference>
<accession>A0A2T7UUP7</accession>
<evidence type="ECO:0000256" key="2">
    <source>
        <dbReference type="ARBA" id="ARBA00023015"/>
    </source>
</evidence>
<dbReference type="InterPro" id="IPR005119">
    <property type="entry name" value="LysR_subst-bd"/>
</dbReference>
<dbReference type="EMBL" id="QDDR01000002">
    <property type="protein sequence ID" value="PVE48311.1"/>
    <property type="molecule type" value="Genomic_DNA"/>
</dbReference>
<dbReference type="GO" id="GO:0005829">
    <property type="term" value="C:cytosol"/>
    <property type="evidence" value="ECO:0007669"/>
    <property type="project" value="TreeGrafter"/>
</dbReference>
<dbReference type="Gene3D" id="1.10.10.10">
    <property type="entry name" value="Winged helix-like DNA-binding domain superfamily/Winged helix DNA-binding domain"/>
    <property type="match status" value="1"/>
</dbReference>
<proteinExistence type="inferred from homology"/>
<dbReference type="Pfam" id="PF00126">
    <property type="entry name" value="HTH_1"/>
    <property type="match status" value="1"/>
</dbReference>
<keyword evidence="2" id="KW-0805">Transcription regulation</keyword>
<name>A0A2T7UUP7_9RHOB</name>
<keyword evidence="7" id="KW-1185">Reference proteome</keyword>
<evidence type="ECO:0000256" key="1">
    <source>
        <dbReference type="ARBA" id="ARBA00009437"/>
    </source>
</evidence>